<dbReference type="Gene3D" id="3.60.15.10">
    <property type="entry name" value="Ribonuclease Z/Hydroxyacylglutathione hydrolase-like"/>
    <property type="match status" value="1"/>
</dbReference>
<feature type="region of interest" description="Disordered" evidence="1">
    <location>
        <begin position="318"/>
        <end position="352"/>
    </location>
</feature>
<sequence length="352" mass="38415">MMTQPAYYSGPRSDHFDGKHFFNPEGESGSGGAQKDGIVRFLEIGAGDTKHVPWPRIPVHQTVPPRRVEGDAMRVTWIGHASTLVQTDGLNILFDPVWADRSSPVQFAGPERVRAPGVKLEDLPPIDLILISHDHYDHLDLDTLRYLAKRDHPRIVTGLGNDRLLAGYGLSATAGDWGQIIPVRPGVSVRVMRAHHWSARWLNDKDSTLWAGFRVMLPGGDVYYSGDTGPGDMAWAREAAAGPRPRLALLPIAPYKIASTPTGNHIDPDQAVAAFAMMNPAFALGVHWGTFQLGDEPIDGAPERLRAALIARGIDPARFRTTEPGQGWEIPSLPRPLTARPPSRKTSTGQAA</sequence>
<evidence type="ECO:0000313" key="3">
    <source>
        <dbReference type="EMBL" id="MDO6415860.1"/>
    </source>
</evidence>
<feature type="domain" description="Metallo-beta-lactamase" evidence="2">
    <location>
        <begin position="91"/>
        <end position="288"/>
    </location>
</feature>
<dbReference type="InterPro" id="IPR001279">
    <property type="entry name" value="Metallo-B-lactamas"/>
</dbReference>
<dbReference type="SUPFAM" id="SSF56281">
    <property type="entry name" value="Metallo-hydrolase/oxidoreductase"/>
    <property type="match status" value="1"/>
</dbReference>
<dbReference type="EMBL" id="JAUOTP010000008">
    <property type="protein sequence ID" value="MDO6415860.1"/>
    <property type="molecule type" value="Genomic_DNA"/>
</dbReference>
<gene>
    <name evidence="3" type="ORF">Q4F19_15825</name>
</gene>
<proteinExistence type="predicted"/>
<dbReference type="PANTHER" id="PTHR15032">
    <property type="entry name" value="N-ACYL-PHOSPHATIDYLETHANOLAMINE-HYDROLYZING PHOSPHOLIPASE D"/>
    <property type="match status" value="1"/>
</dbReference>
<accession>A0ABT8YE54</accession>
<name>A0ABT8YE54_9SPHN</name>
<evidence type="ECO:0000259" key="2">
    <source>
        <dbReference type="Pfam" id="PF12706"/>
    </source>
</evidence>
<organism evidence="3 4">
    <name type="scientific">Sphingomonas natans</name>
    <dbReference type="NCBI Taxonomy" id="3063330"/>
    <lineage>
        <taxon>Bacteria</taxon>
        <taxon>Pseudomonadati</taxon>
        <taxon>Pseudomonadota</taxon>
        <taxon>Alphaproteobacteria</taxon>
        <taxon>Sphingomonadales</taxon>
        <taxon>Sphingomonadaceae</taxon>
        <taxon>Sphingomonas</taxon>
    </lineage>
</organism>
<keyword evidence="4" id="KW-1185">Reference proteome</keyword>
<dbReference type="Pfam" id="PF12706">
    <property type="entry name" value="Lactamase_B_2"/>
    <property type="match status" value="1"/>
</dbReference>
<dbReference type="PANTHER" id="PTHR15032:SF4">
    <property type="entry name" value="N-ACYL-PHOSPHATIDYLETHANOLAMINE-HYDROLYZING PHOSPHOLIPASE D"/>
    <property type="match status" value="1"/>
</dbReference>
<reference evidence="3" key="1">
    <citation type="submission" date="2023-07" db="EMBL/GenBank/DDBJ databases">
        <authorList>
            <person name="Kim M."/>
        </authorList>
    </citation>
    <scope>NUCLEOTIDE SEQUENCE</scope>
    <source>
        <strain evidence="3">BIUV-7</strain>
    </source>
</reference>
<protein>
    <submittedName>
        <fullName evidence="3">MBL fold metallo-hydrolase</fullName>
    </submittedName>
</protein>
<comment type="caution">
    <text evidence="3">The sequence shown here is derived from an EMBL/GenBank/DDBJ whole genome shotgun (WGS) entry which is preliminary data.</text>
</comment>
<evidence type="ECO:0000313" key="4">
    <source>
        <dbReference type="Proteomes" id="UP001169764"/>
    </source>
</evidence>
<dbReference type="Proteomes" id="UP001169764">
    <property type="component" value="Unassembled WGS sequence"/>
</dbReference>
<evidence type="ECO:0000256" key="1">
    <source>
        <dbReference type="SAM" id="MobiDB-lite"/>
    </source>
</evidence>
<dbReference type="InterPro" id="IPR036866">
    <property type="entry name" value="RibonucZ/Hydroxyglut_hydro"/>
</dbReference>